<dbReference type="InterPro" id="IPR025997">
    <property type="entry name" value="SBP_2_dom"/>
</dbReference>
<keyword evidence="2 3" id="KW-0732">Signal</keyword>
<evidence type="ECO:0000256" key="3">
    <source>
        <dbReference type="SAM" id="SignalP"/>
    </source>
</evidence>
<dbReference type="PANTHER" id="PTHR30036">
    <property type="entry name" value="D-XYLOSE-BINDING PERIPLASMIC PROTEIN"/>
    <property type="match status" value="1"/>
</dbReference>
<evidence type="ECO:0000313" key="5">
    <source>
        <dbReference type="EMBL" id="MEQ2370209.1"/>
    </source>
</evidence>
<feature type="signal peptide" evidence="3">
    <location>
        <begin position="1"/>
        <end position="20"/>
    </location>
</feature>
<organism evidence="5 6">
    <name type="scientific">Blautia aquisgranensis</name>
    <dbReference type="NCBI Taxonomy" id="3133153"/>
    <lineage>
        <taxon>Bacteria</taxon>
        <taxon>Bacillati</taxon>
        <taxon>Bacillota</taxon>
        <taxon>Clostridia</taxon>
        <taxon>Lachnospirales</taxon>
        <taxon>Lachnospiraceae</taxon>
        <taxon>Blautia</taxon>
    </lineage>
</organism>
<feature type="chain" id="PRO_5046592676" evidence="3">
    <location>
        <begin position="21"/>
        <end position="368"/>
    </location>
</feature>
<dbReference type="Pfam" id="PF13407">
    <property type="entry name" value="Peripla_BP_4"/>
    <property type="match status" value="1"/>
</dbReference>
<gene>
    <name evidence="5" type="ORF">WMO28_04475</name>
</gene>
<comment type="caution">
    <text evidence="5">The sequence shown here is derived from an EMBL/GenBank/DDBJ whole genome shotgun (WGS) entry which is preliminary data.</text>
</comment>
<evidence type="ECO:0000256" key="2">
    <source>
        <dbReference type="ARBA" id="ARBA00022729"/>
    </source>
</evidence>
<dbReference type="InterPro" id="IPR050555">
    <property type="entry name" value="Bact_Solute-Bind_Prot2"/>
</dbReference>
<dbReference type="PANTHER" id="PTHR30036:SF1">
    <property type="entry name" value="D-XYLOSE-BINDING PERIPLASMIC PROTEIN"/>
    <property type="match status" value="1"/>
</dbReference>
<dbReference type="PROSITE" id="PS51257">
    <property type="entry name" value="PROKAR_LIPOPROTEIN"/>
    <property type="match status" value="1"/>
</dbReference>
<evidence type="ECO:0000313" key="6">
    <source>
        <dbReference type="Proteomes" id="UP001473063"/>
    </source>
</evidence>
<dbReference type="InterPro" id="IPR028082">
    <property type="entry name" value="Peripla_BP_I"/>
</dbReference>
<reference evidence="5 6" key="1">
    <citation type="submission" date="2024-03" db="EMBL/GenBank/DDBJ databases">
        <title>Human intestinal bacterial collection.</title>
        <authorList>
            <person name="Pauvert C."/>
            <person name="Hitch T.C.A."/>
            <person name="Clavel T."/>
        </authorList>
    </citation>
    <scope>NUCLEOTIDE SEQUENCE [LARGE SCALE GENOMIC DNA]</scope>
    <source>
        <strain evidence="5 6">CLA-JM-H16</strain>
    </source>
</reference>
<feature type="domain" description="Periplasmic binding protein" evidence="4">
    <location>
        <begin position="50"/>
        <end position="303"/>
    </location>
</feature>
<evidence type="ECO:0000259" key="4">
    <source>
        <dbReference type="Pfam" id="PF13407"/>
    </source>
</evidence>
<dbReference type="RefSeq" id="WP_349056180.1">
    <property type="nucleotide sequence ID" value="NZ_JBBMEJ010000003.1"/>
</dbReference>
<comment type="subcellular location">
    <subcellularLocation>
        <location evidence="1">Cell envelope</location>
    </subcellularLocation>
</comment>
<proteinExistence type="predicted"/>
<dbReference type="Proteomes" id="UP001473063">
    <property type="component" value="Unassembled WGS sequence"/>
</dbReference>
<accession>A0ABV1BDG4</accession>
<dbReference type="SUPFAM" id="SSF53822">
    <property type="entry name" value="Periplasmic binding protein-like I"/>
    <property type="match status" value="1"/>
</dbReference>
<protein>
    <submittedName>
        <fullName evidence="5">Substrate-binding domain-containing protein</fullName>
    </submittedName>
</protein>
<dbReference type="EMBL" id="JBBMEJ010000003">
    <property type="protein sequence ID" value="MEQ2370209.1"/>
    <property type="molecule type" value="Genomic_DNA"/>
</dbReference>
<dbReference type="Gene3D" id="3.40.50.2300">
    <property type="match status" value="2"/>
</dbReference>
<keyword evidence="6" id="KW-1185">Reference proteome</keyword>
<name>A0ABV1BDG4_9FIRM</name>
<evidence type="ECO:0000256" key="1">
    <source>
        <dbReference type="ARBA" id="ARBA00004196"/>
    </source>
</evidence>
<sequence>MSWGKGIKNLVVFLCMSALMLTGCTTEKTEQTTAQETDTQEKTGEKKIQIGLTVDSFVIERWIRDRDVFVATARELGAEVNVQDAGADAKEQISQIDYFIKKHMDVIVIIARDCGALSDAVERAHSAGIRVISYDRMVQDADTDMYISFDNRKVGEIMAQSMLEAIPDGGKIFMIQGSATDNNVAMVKEGFEDTLKGGNLQVVYEANCEGWTAELAVDFVEEALEKYPDVKGIMCGNDDIASQVIQVLAENQLAGKVIVVGQDGDLAACQRIVEGTQYMTAFKSIEDLARQAAEYAVKMAQEGKVPSDVTDTMNDGSYEVPAKILAPVAVTRDNIDEVIIDGGFHRRDEVYLNTDYDTDYDNSESYAQ</sequence>